<feature type="region of interest" description="Disordered" evidence="4">
    <location>
        <begin position="123"/>
        <end position="145"/>
    </location>
</feature>
<dbReference type="AlphaFoldDB" id="D8RUI2"/>
<accession>D8RUI2</accession>
<dbReference type="InterPro" id="IPR006909">
    <property type="entry name" value="Rad21/Rec8_C_eu"/>
</dbReference>
<dbReference type="EMBL" id="GL377590">
    <property type="protein sequence ID" value="EFJ24212.1"/>
    <property type="molecule type" value="Genomic_DNA"/>
</dbReference>
<name>D8RUI2_SELML</name>
<dbReference type="Pfam" id="PF04825">
    <property type="entry name" value="Rad21_Rec8_N"/>
    <property type="match status" value="1"/>
</dbReference>
<dbReference type="GO" id="GO:0003682">
    <property type="term" value="F:chromatin binding"/>
    <property type="evidence" value="ECO:0000318"/>
    <property type="project" value="GO_Central"/>
</dbReference>
<keyword evidence="8" id="KW-1185">Reference proteome</keyword>
<dbReference type="eggNOG" id="KOG1213">
    <property type="taxonomic scope" value="Eukaryota"/>
</dbReference>
<comment type="similarity">
    <text evidence="2">Belongs to the rad21 family.</text>
</comment>
<feature type="domain" description="Rad21/Rec8-like protein C-terminal eukaryotic" evidence="5">
    <location>
        <begin position="519"/>
        <end position="567"/>
    </location>
</feature>
<dbReference type="InterPro" id="IPR039781">
    <property type="entry name" value="Rad21/Rec8-like"/>
</dbReference>
<dbReference type="KEGG" id="smo:SELMODRAFT_415062"/>
<evidence type="ECO:0000256" key="1">
    <source>
        <dbReference type="ARBA" id="ARBA00004123"/>
    </source>
</evidence>
<feature type="compositionally biased region" description="Basic and acidic residues" evidence="4">
    <location>
        <begin position="209"/>
        <end position="230"/>
    </location>
</feature>
<dbReference type="InterPro" id="IPR036390">
    <property type="entry name" value="WH_DNA-bd_sf"/>
</dbReference>
<dbReference type="Proteomes" id="UP000001514">
    <property type="component" value="Unassembled WGS sequence"/>
</dbReference>
<dbReference type="GO" id="GO:0051754">
    <property type="term" value="P:meiotic sister chromatid cohesion, centromeric"/>
    <property type="evidence" value="ECO:0000318"/>
    <property type="project" value="GO_Central"/>
</dbReference>
<dbReference type="OMA" id="THDFIKV"/>
<gene>
    <name evidence="7" type="primary">SYN1-2</name>
    <name evidence="7" type="ORF">SELMODRAFT_415062</name>
</gene>
<comment type="subcellular location">
    <subcellularLocation>
        <location evidence="1">Nucleus</location>
    </subcellularLocation>
</comment>
<evidence type="ECO:0000256" key="2">
    <source>
        <dbReference type="ARBA" id="ARBA00009870"/>
    </source>
</evidence>
<feature type="region of interest" description="Disordered" evidence="4">
    <location>
        <begin position="411"/>
        <end position="462"/>
    </location>
</feature>
<dbReference type="InParanoid" id="D8RUI2"/>
<dbReference type="Gramene" id="EFJ24212">
    <property type="protein sequence ID" value="EFJ24212"/>
    <property type="gene ID" value="SELMODRAFT_415062"/>
</dbReference>
<reference evidence="7 8" key="1">
    <citation type="journal article" date="2011" name="Science">
        <title>The Selaginella genome identifies genetic changes associated with the evolution of vascular plants.</title>
        <authorList>
            <person name="Banks J.A."/>
            <person name="Nishiyama T."/>
            <person name="Hasebe M."/>
            <person name="Bowman J.L."/>
            <person name="Gribskov M."/>
            <person name="dePamphilis C."/>
            <person name="Albert V.A."/>
            <person name="Aono N."/>
            <person name="Aoyama T."/>
            <person name="Ambrose B.A."/>
            <person name="Ashton N.W."/>
            <person name="Axtell M.J."/>
            <person name="Barker E."/>
            <person name="Barker M.S."/>
            <person name="Bennetzen J.L."/>
            <person name="Bonawitz N.D."/>
            <person name="Chapple C."/>
            <person name="Cheng C."/>
            <person name="Correa L.G."/>
            <person name="Dacre M."/>
            <person name="DeBarry J."/>
            <person name="Dreyer I."/>
            <person name="Elias M."/>
            <person name="Engstrom E.M."/>
            <person name="Estelle M."/>
            <person name="Feng L."/>
            <person name="Finet C."/>
            <person name="Floyd S.K."/>
            <person name="Frommer W.B."/>
            <person name="Fujita T."/>
            <person name="Gramzow L."/>
            <person name="Gutensohn M."/>
            <person name="Harholt J."/>
            <person name="Hattori M."/>
            <person name="Heyl A."/>
            <person name="Hirai T."/>
            <person name="Hiwatashi Y."/>
            <person name="Ishikawa M."/>
            <person name="Iwata M."/>
            <person name="Karol K.G."/>
            <person name="Koehler B."/>
            <person name="Kolukisaoglu U."/>
            <person name="Kubo M."/>
            <person name="Kurata T."/>
            <person name="Lalonde S."/>
            <person name="Li K."/>
            <person name="Li Y."/>
            <person name="Litt A."/>
            <person name="Lyons E."/>
            <person name="Manning G."/>
            <person name="Maruyama T."/>
            <person name="Michael T.P."/>
            <person name="Mikami K."/>
            <person name="Miyazaki S."/>
            <person name="Morinaga S."/>
            <person name="Murata T."/>
            <person name="Mueller-Roeber B."/>
            <person name="Nelson D.R."/>
            <person name="Obara M."/>
            <person name="Oguri Y."/>
            <person name="Olmstead R.G."/>
            <person name="Onodera N."/>
            <person name="Petersen B.L."/>
            <person name="Pils B."/>
            <person name="Prigge M."/>
            <person name="Rensing S.A."/>
            <person name="Riano-Pachon D.M."/>
            <person name="Roberts A.W."/>
            <person name="Sato Y."/>
            <person name="Scheller H.V."/>
            <person name="Schulz B."/>
            <person name="Schulz C."/>
            <person name="Shakirov E.V."/>
            <person name="Shibagaki N."/>
            <person name="Shinohara N."/>
            <person name="Shippen D.E."/>
            <person name="Soerensen I."/>
            <person name="Sotooka R."/>
            <person name="Sugimoto N."/>
            <person name="Sugita M."/>
            <person name="Sumikawa N."/>
            <person name="Tanurdzic M."/>
            <person name="Theissen G."/>
            <person name="Ulvskov P."/>
            <person name="Wakazuki S."/>
            <person name="Weng J.K."/>
            <person name="Willats W.W."/>
            <person name="Wipf D."/>
            <person name="Wolf P.G."/>
            <person name="Yang L."/>
            <person name="Zimmer A.D."/>
            <person name="Zhu Q."/>
            <person name="Mitros T."/>
            <person name="Hellsten U."/>
            <person name="Loque D."/>
            <person name="Otillar R."/>
            <person name="Salamov A."/>
            <person name="Schmutz J."/>
            <person name="Shapiro H."/>
            <person name="Lindquist E."/>
            <person name="Lucas S."/>
            <person name="Rokhsar D."/>
            <person name="Grigoriev I.V."/>
        </authorList>
    </citation>
    <scope>NUCLEOTIDE SEQUENCE [LARGE SCALE GENOMIC DNA]</scope>
</reference>
<feature type="region of interest" description="Disordered" evidence="4">
    <location>
        <begin position="323"/>
        <end position="357"/>
    </location>
</feature>
<dbReference type="HOGENOM" id="CLU_031505_0_0_1"/>
<proteinExistence type="inferred from homology"/>
<feature type="region of interest" description="Disordered" evidence="4">
    <location>
        <begin position="199"/>
        <end position="239"/>
    </location>
</feature>
<dbReference type="GO" id="GO:0008278">
    <property type="term" value="C:cohesin complex"/>
    <property type="evidence" value="ECO:0000318"/>
    <property type="project" value="GO_Central"/>
</dbReference>
<sequence length="569" mass="64635">MFYSHQLLSKKGPFGQIWIAATVHPKMNRKRTDQIDIQESCMQIINPVVPLALRLSGILMGKGSRDAYDVTEFLFKMKTKQAALKTEDTTRLPQRRARAKFEAITIDGTEETFQDFERAMLEPETPDQDDPEFFTVPPPVARTRPNRFQADNEDITLNEDSVRSFATVLDDDVEREESEYRFQQPENFIDDMITMNAPLQVPNGLEPISEERDGDNEKGEDKGPKSPEPHKPRKKRKTIKRQKKLVYDVELTEIPAQVFQSWLQDTSNIIYRRNRRKLYTQASAERAKVMLNNPLTFLGCGTIPKSLLPASIVDLWSKATVVTPRNEQQKTTSEQQKQQEQQTSAKQQDQQPPPPLEFAFEEPERFEAPFNFENYGSVEKLRAPVQTPVTGSEGGSFFDVQTGVTPNISVNSVMNSKRKRSSQSTDKLVPDVVGDYPTSLRSKRSRASERKSDSPFGTDFYTNDVFPEERTPDITVLPSQFETEPTQAAQAYQRDLDKLTSIMLQYLREHFISSPGIKALSLDSLTEGMNASQGAKMFFHICVLASNSYLSVLQKEAYGDILIGRGSLF</sequence>
<dbReference type="SUPFAM" id="SSF46785">
    <property type="entry name" value="Winged helix' DNA-binding domain"/>
    <property type="match status" value="1"/>
</dbReference>
<evidence type="ECO:0000313" key="8">
    <source>
        <dbReference type="Proteomes" id="UP000001514"/>
    </source>
</evidence>
<feature type="compositionally biased region" description="Low complexity" evidence="4">
    <location>
        <begin position="329"/>
        <end position="350"/>
    </location>
</feature>
<evidence type="ECO:0000256" key="4">
    <source>
        <dbReference type="SAM" id="MobiDB-lite"/>
    </source>
</evidence>
<dbReference type="PANTHER" id="PTHR12585">
    <property type="entry name" value="SCC1 / RAD21 FAMILY MEMBER"/>
    <property type="match status" value="1"/>
</dbReference>
<dbReference type="InterPro" id="IPR023093">
    <property type="entry name" value="ScpA-like_C"/>
</dbReference>
<organism evidence="8">
    <name type="scientific">Selaginella moellendorffii</name>
    <name type="common">Spikemoss</name>
    <dbReference type="NCBI Taxonomy" id="88036"/>
    <lineage>
        <taxon>Eukaryota</taxon>
        <taxon>Viridiplantae</taxon>
        <taxon>Streptophyta</taxon>
        <taxon>Embryophyta</taxon>
        <taxon>Tracheophyta</taxon>
        <taxon>Lycopodiopsida</taxon>
        <taxon>Selaginellales</taxon>
        <taxon>Selaginellaceae</taxon>
        <taxon>Selaginella</taxon>
    </lineage>
</organism>
<feature type="domain" description="Rad21/Rec8-like protein N-terminal" evidence="6">
    <location>
        <begin position="1"/>
        <end position="60"/>
    </location>
</feature>
<dbReference type="Gene3D" id="1.10.10.580">
    <property type="entry name" value="Structural maintenance of chromosome 1. Chain E"/>
    <property type="match status" value="1"/>
</dbReference>
<evidence type="ECO:0000259" key="6">
    <source>
        <dbReference type="Pfam" id="PF04825"/>
    </source>
</evidence>
<evidence type="ECO:0000259" key="5">
    <source>
        <dbReference type="Pfam" id="PF04824"/>
    </source>
</evidence>
<dbReference type="GO" id="GO:0005634">
    <property type="term" value="C:nucleus"/>
    <property type="evidence" value="ECO:0007669"/>
    <property type="project" value="UniProtKB-SubCell"/>
</dbReference>
<evidence type="ECO:0000256" key="3">
    <source>
        <dbReference type="ARBA" id="ARBA00023242"/>
    </source>
</evidence>
<protein>
    <submittedName>
        <fullName evidence="7">Uncharacterized protein SYN1-2</fullName>
    </submittedName>
</protein>
<dbReference type="STRING" id="88036.D8RUI2"/>
<dbReference type="FunCoup" id="D8RUI2">
    <property type="interactions" value="2"/>
</dbReference>
<dbReference type="PANTHER" id="PTHR12585:SF64">
    <property type="entry name" value="SISTER CHROMATID COHESION 1 PROTEIN 1"/>
    <property type="match status" value="1"/>
</dbReference>
<dbReference type="InterPro" id="IPR006910">
    <property type="entry name" value="Rad21_Rec8_N"/>
</dbReference>
<dbReference type="Pfam" id="PF04824">
    <property type="entry name" value="Rad21_Rec8"/>
    <property type="match status" value="1"/>
</dbReference>
<keyword evidence="3" id="KW-0539">Nucleus</keyword>
<evidence type="ECO:0000313" key="7">
    <source>
        <dbReference type="EMBL" id="EFJ24212.1"/>
    </source>
</evidence>